<dbReference type="GO" id="GO:0005525">
    <property type="term" value="F:GTP binding"/>
    <property type="evidence" value="ECO:0007669"/>
    <property type="project" value="UniProtKB-KW"/>
</dbReference>
<name>A0A8B7ZXT6_ACAPL</name>
<dbReference type="OrthoDB" id="6339763at2759"/>
<evidence type="ECO:0000256" key="1">
    <source>
        <dbReference type="ARBA" id="ARBA00006270"/>
    </source>
</evidence>
<evidence type="ECO:0000256" key="3">
    <source>
        <dbReference type="ARBA" id="ARBA00023134"/>
    </source>
</evidence>
<dbReference type="Proteomes" id="UP000694845">
    <property type="component" value="Unplaced"/>
</dbReference>
<dbReference type="PROSITE" id="PS51419">
    <property type="entry name" value="RAB"/>
    <property type="match status" value="1"/>
</dbReference>
<reference evidence="6" key="1">
    <citation type="submission" date="2025-08" db="UniProtKB">
        <authorList>
            <consortium name="RefSeq"/>
        </authorList>
    </citation>
    <scope>IDENTIFICATION</scope>
</reference>
<keyword evidence="2" id="KW-0547">Nucleotide-binding</keyword>
<dbReference type="PRINTS" id="PR00449">
    <property type="entry name" value="RASTRNSFRMNG"/>
</dbReference>
<sequence length="266" mass="29860">MNGSPAVRRNRTAYDYLLKFLLVGDSDVGKGEILGRLDDSANDITFGTYTSVNGVEHKITTILLDGKRVRLELWDTSGQGRFCTILRSYSRGAQGILLVYDITSRWSFDGIDRWIKEIDETNRSHSAVMIAVLRFKAETFDYHANSPLFQHTGWLELGLANDDTEGTKPAPPATPQTLIRYPQNLVCIHPLQASLPTAATLFLLALRNKQEALESEIDAVLQKQAISPVPMACGNKGFISMFFLTPEKEPCKFIHPKKIRMEMLRT</sequence>
<keyword evidence="4" id="KW-0449">Lipoprotein</keyword>
<dbReference type="SUPFAM" id="SSF52540">
    <property type="entry name" value="P-loop containing nucleoside triphosphate hydrolases"/>
    <property type="match status" value="1"/>
</dbReference>
<organism evidence="5 6">
    <name type="scientific">Acanthaster planci</name>
    <name type="common">Crown-of-thorns starfish</name>
    <dbReference type="NCBI Taxonomy" id="133434"/>
    <lineage>
        <taxon>Eukaryota</taxon>
        <taxon>Metazoa</taxon>
        <taxon>Echinodermata</taxon>
        <taxon>Eleutherozoa</taxon>
        <taxon>Asterozoa</taxon>
        <taxon>Asteroidea</taxon>
        <taxon>Valvatacea</taxon>
        <taxon>Valvatida</taxon>
        <taxon>Acanthasteridae</taxon>
        <taxon>Acanthaster</taxon>
    </lineage>
</organism>
<keyword evidence="4" id="KW-0636">Prenylation</keyword>
<evidence type="ECO:0000313" key="5">
    <source>
        <dbReference type="Proteomes" id="UP000694845"/>
    </source>
</evidence>
<dbReference type="Pfam" id="PF00071">
    <property type="entry name" value="Ras"/>
    <property type="match status" value="1"/>
</dbReference>
<evidence type="ECO:0000256" key="2">
    <source>
        <dbReference type="ARBA" id="ARBA00022741"/>
    </source>
</evidence>
<dbReference type="GO" id="GO:0003924">
    <property type="term" value="F:GTPase activity"/>
    <property type="evidence" value="ECO:0007669"/>
    <property type="project" value="InterPro"/>
</dbReference>
<dbReference type="InterPro" id="IPR027417">
    <property type="entry name" value="P-loop_NTPase"/>
</dbReference>
<dbReference type="InterPro" id="IPR001806">
    <property type="entry name" value="Small_GTPase"/>
</dbReference>
<dbReference type="PANTHER" id="PTHR47980">
    <property type="entry name" value="LD44762P"/>
    <property type="match status" value="1"/>
</dbReference>
<dbReference type="FunFam" id="3.40.50.300:FF:001447">
    <property type="entry name" value="Ras-related protein Rab-1B"/>
    <property type="match status" value="1"/>
</dbReference>
<dbReference type="KEGG" id="aplc:110989477"/>
<dbReference type="RefSeq" id="XP_022109565.1">
    <property type="nucleotide sequence ID" value="XM_022253873.1"/>
</dbReference>
<dbReference type="SMART" id="SM00175">
    <property type="entry name" value="RAB"/>
    <property type="match status" value="1"/>
</dbReference>
<dbReference type="Gene3D" id="3.40.50.300">
    <property type="entry name" value="P-loop containing nucleotide triphosphate hydrolases"/>
    <property type="match status" value="1"/>
</dbReference>
<accession>A0A8B7ZXT6</accession>
<proteinExistence type="inferred from homology"/>
<dbReference type="InterPro" id="IPR050305">
    <property type="entry name" value="Small_GTPase_Rab"/>
</dbReference>
<comment type="similarity">
    <text evidence="1">Belongs to the small GTPase superfamily. Rab family.</text>
</comment>
<feature type="non-terminal residue" evidence="6">
    <location>
        <position position="266"/>
    </location>
</feature>
<dbReference type="GeneID" id="110989477"/>
<keyword evidence="5" id="KW-1185">Reference proteome</keyword>
<keyword evidence="3" id="KW-0342">GTP-binding</keyword>
<dbReference type="AlphaFoldDB" id="A0A8B7ZXT6"/>
<evidence type="ECO:0000256" key="4">
    <source>
        <dbReference type="ARBA" id="ARBA00023289"/>
    </source>
</evidence>
<protein>
    <submittedName>
        <fullName evidence="6">Ras-related protein Rab-40A-like</fullName>
    </submittedName>
</protein>
<evidence type="ECO:0000313" key="6">
    <source>
        <dbReference type="RefSeq" id="XP_022109565.1"/>
    </source>
</evidence>
<gene>
    <name evidence="6" type="primary">LOC110989477</name>
</gene>